<proteinExistence type="predicted"/>
<gene>
    <name evidence="1" type="ORF">RM53_15015</name>
</gene>
<name>A0A0B4C418_9CAUL</name>
<organism evidence="1 2">
    <name type="scientific">Brevundimonas nasdae</name>
    <dbReference type="NCBI Taxonomy" id="172043"/>
    <lineage>
        <taxon>Bacteria</taxon>
        <taxon>Pseudomonadati</taxon>
        <taxon>Pseudomonadota</taxon>
        <taxon>Alphaproteobacteria</taxon>
        <taxon>Caulobacterales</taxon>
        <taxon>Caulobacteraceae</taxon>
        <taxon>Brevundimonas</taxon>
    </lineage>
</organism>
<accession>A0A0B4C418</accession>
<evidence type="ECO:0000313" key="1">
    <source>
        <dbReference type="EMBL" id="KIC55764.1"/>
    </source>
</evidence>
<comment type="caution">
    <text evidence="1">The sequence shown here is derived from an EMBL/GenBank/DDBJ whole genome shotgun (WGS) entry which is preliminary data.</text>
</comment>
<dbReference type="STRING" id="172043.RM53_15015"/>
<reference evidence="1 2" key="1">
    <citation type="submission" date="2014-12" db="EMBL/GenBank/DDBJ databases">
        <title>Genome sequencing of Brevundimonas nasdae TPW30.</title>
        <authorList>
            <person name="Tan P.W."/>
            <person name="Chan K.-G."/>
        </authorList>
    </citation>
    <scope>NUCLEOTIDE SEQUENCE [LARGE SCALE GENOMIC DNA]</scope>
    <source>
        <strain evidence="1 2">TPW30</strain>
    </source>
</reference>
<dbReference type="InterPro" id="IPR010710">
    <property type="entry name" value="DUF1289"/>
</dbReference>
<dbReference type="EMBL" id="JWSY01000030">
    <property type="protein sequence ID" value="KIC55764.1"/>
    <property type="molecule type" value="Genomic_DNA"/>
</dbReference>
<dbReference type="Proteomes" id="UP000031166">
    <property type="component" value="Unassembled WGS sequence"/>
</dbReference>
<sequence>MNATTPSRPGPPKAIATPCVMVCAVDGESGLCLGCFRTLKEIAGWRALSDAERAAVMAELPSRRSQVDPAKLG</sequence>
<dbReference type="RefSeq" id="WP_039248130.1">
    <property type="nucleotide sequence ID" value="NZ_JWSY01000030.1"/>
</dbReference>
<protein>
    <recommendedName>
        <fullName evidence="3">DUF1289 domain-containing protein</fullName>
    </recommendedName>
</protein>
<dbReference type="Pfam" id="PF06945">
    <property type="entry name" value="DUF1289"/>
    <property type="match status" value="1"/>
</dbReference>
<evidence type="ECO:0008006" key="3">
    <source>
        <dbReference type="Google" id="ProtNLM"/>
    </source>
</evidence>
<dbReference type="PANTHER" id="PTHR35175:SF2">
    <property type="entry name" value="DUF1289 DOMAIN-CONTAINING PROTEIN"/>
    <property type="match status" value="1"/>
</dbReference>
<evidence type="ECO:0000313" key="2">
    <source>
        <dbReference type="Proteomes" id="UP000031166"/>
    </source>
</evidence>
<dbReference type="AlphaFoldDB" id="A0A0B4C418"/>
<dbReference type="PANTHER" id="PTHR35175">
    <property type="entry name" value="DUF1289 DOMAIN-CONTAINING PROTEIN"/>
    <property type="match status" value="1"/>
</dbReference>